<proteinExistence type="predicted"/>
<dbReference type="Proteomes" id="UP000689195">
    <property type="component" value="Unassembled WGS sequence"/>
</dbReference>
<evidence type="ECO:0000256" key="1">
    <source>
        <dbReference type="ARBA" id="ARBA00022737"/>
    </source>
</evidence>
<reference evidence="2" key="1">
    <citation type="submission" date="2021-01" db="EMBL/GenBank/DDBJ databases">
        <authorList>
            <consortium name="Genoscope - CEA"/>
            <person name="William W."/>
        </authorList>
    </citation>
    <scope>NUCLEOTIDE SEQUENCE</scope>
</reference>
<dbReference type="PANTHER" id="PTHR12064">
    <property type="entry name" value="METAL TRANSPORTER CNNM"/>
    <property type="match status" value="1"/>
</dbReference>
<name>A0A8S1SNG6_9CILI</name>
<dbReference type="GO" id="GO:0030026">
    <property type="term" value="P:intracellular manganese ion homeostasis"/>
    <property type="evidence" value="ECO:0007669"/>
    <property type="project" value="TreeGrafter"/>
</dbReference>
<dbReference type="GO" id="GO:0010960">
    <property type="term" value="P:magnesium ion homeostasis"/>
    <property type="evidence" value="ECO:0007669"/>
    <property type="project" value="InterPro"/>
</dbReference>
<dbReference type="EMBL" id="CAJJDO010000009">
    <property type="protein sequence ID" value="CAD8140986.1"/>
    <property type="molecule type" value="Genomic_DNA"/>
</dbReference>
<organism evidence="2 3">
    <name type="scientific">Paramecium pentaurelia</name>
    <dbReference type="NCBI Taxonomy" id="43138"/>
    <lineage>
        <taxon>Eukaryota</taxon>
        <taxon>Sar</taxon>
        <taxon>Alveolata</taxon>
        <taxon>Ciliophora</taxon>
        <taxon>Intramacronucleata</taxon>
        <taxon>Oligohymenophorea</taxon>
        <taxon>Peniculida</taxon>
        <taxon>Parameciidae</taxon>
        <taxon>Paramecium</taxon>
    </lineage>
</organism>
<sequence>MNQSSISFIYLNAFTNIIGTIRSKQLIDMELTKRKISELDNLVRPVLFIQNDTSLFEMLMIFKQKKTKIAFVVEANKIEQTNTSRIPNYQIVDEKISKKIIGLISLKMLFEEIVKKEFHDQDNHIKFNSLKPHQIQPIGKSQNKILIEPEEKN</sequence>
<dbReference type="AlphaFoldDB" id="A0A8S1SNG6"/>
<comment type="caution">
    <text evidence="2">The sequence shown here is derived from an EMBL/GenBank/DDBJ whole genome shotgun (WGS) entry which is preliminary data.</text>
</comment>
<protein>
    <recommendedName>
        <fullName evidence="4">CBS domain-containing protein</fullName>
    </recommendedName>
</protein>
<accession>A0A8S1SNG6</accession>
<evidence type="ECO:0000313" key="3">
    <source>
        <dbReference type="Proteomes" id="UP000689195"/>
    </source>
</evidence>
<dbReference type="OrthoDB" id="297971at2759"/>
<dbReference type="PANTHER" id="PTHR12064:SF97">
    <property type="entry name" value="METAL TRANSPORTER CNNM-5"/>
    <property type="match status" value="1"/>
</dbReference>
<keyword evidence="1" id="KW-0677">Repeat</keyword>
<evidence type="ECO:0000313" key="2">
    <source>
        <dbReference type="EMBL" id="CAD8140986.1"/>
    </source>
</evidence>
<evidence type="ECO:0008006" key="4">
    <source>
        <dbReference type="Google" id="ProtNLM"/>
    </source>
</evidence>
<dbReference type="InterPro" id="IPR045095">
    <property type="entry name" value="ACDP"/>
</dbReference>
<keyword evidence="3" id="KW-1185">Reference proteome</keyword>
<gene>
    <name evidence="2" type="ORF">PPENT_87.1.T0090381</name>
</gene>
<dbReference type="GO" id="GO:0005737">
    <property type="term" value="C:cytoplasm"/>
    <property type="evidence" value="ECO:0007669"/>
    <property type="project" value="TreeGrafter"/>
</dbReference>